<dbReference type="RefSeq" id="WP_277244611.1">
    <property type="nucleotide sequence ID" value="NZ_JAKJLQ010000027.1"/>
</dbReference>
<dbReference type="EMBL" id="JAKJLQ010000027">
    <property type="protein sequence ID" value="MDF6103643.1"/>
    <property type="molecule type" value="Genomic_DNA"/>
</dbReference>
<evidence type="ECO:0000313" key="1">
    <source>
        <dbReference type="EMBL" id="MDF6103643.1"/>
    </source>
</evidence>
<sequence>MKLPTFEDLSYEQDEVYNLPLDGNHVVTGAPGTGKSVMALYRAQALEIDERRPTVIMFSNVLKQYTEDAASELKLEGQISTFHGWLNSFWREHYRRSAPSLPSGRFDINWPEVIAQFASDPPSPGSLNDLLVDEGQDLSPEFFGLARWICRNITVFADENQQLTEEQCTIENIRRAINTKSVHTLTRNYRNTHEIARLANQFYVGSPSGIPELPTRHGDRPTLTNYSDLDGVVDRISKYARAHSDHTIGVACQFTSQQKRLLNKLKAKRLPVPVSTYISSDKSSKTMNFDSPGIKIINYMSIKGLEFDALFVPELESVTKDASSAGVRMTFYVVSSRARRELHLSWCGDGPEPDIVAKIETDILERR</sequence>
<organism evidence="1 2">
    <name type="scientific">Gordonia hongkongensis</name>
    <dbReference type="NCBI Taxonomy" id="1701090"/>
    <lineage>
        <taxon>Bacteria</taxon>
        <taxon>Bacillati</taxon>
        <taxon>Actinomycetota</taxon>
        <taxon>Actinomycetes</taxon>
        <taxon>Mycobacteriales</taxon>
        <taxon>Gordoniaceae</taxon>
        <taxon>Gordonia</taxon>
    </lineage>
</organism>
<accession>A0ABT6C0E0</accession>
<dbReference type="Gene3D" id="3.40.50.300">
    <property type="entry name" value="P-loop containing nucleotide triphosphate hydrolases"/>
    <property type="match status" value="2"/>
</dbReference>
<dbReference type="InterPro" id="IPR027417">
    <property type="entry name" value="P-loop_NTPase"/>
</dbReference>
<dbReference type="Proteomes" id="UP001152308">
    <property type="component" value="Unassembled WGS sequence"/>
</dbReference>
<dbReference type="SUPFAM" id="SSF52540">
    <property type="entry name" value="P-loop containing nucleoside triphosphate hydrolases"/>
    <property type="match status" value="1"/>
</dbReference>
<evidence type="ECO:0000313" key="2">
    <source>
        <dbReference type="Proteomes" id="UP001152308"/>
    </source>
</evidence>
<gene>
    <name evidence="1" type="ORF">L2299_21600</name>
</gene>
<dbReference type="Pfam" id="PF13245">
    <property type="entry name" value="AAA_19"/>
    <property type="match status" value="1"/>
</dbReference>
<protein>
    <submittedName>
        <fullName evidence="1">AAA family ATPase</fullName>
    </submittedName>
</protein>
<dbReference type="PANTHER" id="PTHR11070">
    <property type="entry name" value="UVRD / RECB / PCRA DNA HELICASE FAMILY MEMBER"/>
    <property type="match status" value="1"/>
</dbReference>
<name>A0ABT6C0E0_9ACTN</name>
<dbReference type="InterPro" id="IPR000212">
    <property type="entry name" value="DNA_helicase_UvrD/REP"/>
</dbReference>
<dbReference type="PANTHER" id="PTHR11070:SF2">
    <property type="entry name" value="ATP-DEPENDENT DNA HELICASE SRS2"/>
    <property type="match status" value="1"/>
</dbReference>
<keyword evidence="2" id="KW-1185">Reference proteome</keyword>
<reference evidence="1" key="2">
    <citation type="submission" date="2022-01" db="EMBL/GenBank/DDBJ databases">
        <authorList>
            <person name="Sanchez-Suarez J."/>
            <person name="Villamil L."/>
            <person name="Diaz L.E."/>
        </authorList>
    </citation>
    <scope>NUCLEOTIDE SEQUENCE</scope>
    <source>
        <strain evidence="1">EUFUS-Z928</strain>
    </source>
</reference>
<reference evidence="1" key="1">
    <citation type="journal article" date="2022" name="Data Brief">
        <title>Draft genome sequence data of Gordonia hongkongensis strain EUFUS-Z928 isolated from the octocoral Eunicea fusca.</title>
        <authorList>
            <person name="Sanchez-Suarez J."/>
            <person name="Diaz L."/>
            <person name="Melo-Bolivar J."/>
            <person name="Villamil L."/>
        </authorList>
    </citation>
    <scope>NUCLEOTIDE SEQUENCE</scope>
    <source>
        <strain evidence="1">EUFUS-Z928</strain>
    </source>
</reference>
<proteinExistence type="predicted"/>
<comment type="caution">
    <text evidence="1">The sequence shown here is derived from an EMBL/GenBank/DDBJ whole genome shotgun (WGS) entry which is preliminary data.</text>
</comment>